<evidence type="ECO:0000313" key="4">
    <source>
        <dbReference type="Proteomes" id="UP000316093"/>
    </source>
</evidence>
<sequence>MVPAGVLAATPPGFHSSFEAGDPALSSAPFGGLDVQIAGGPPKEAVLTAKADVGFTGTHSLHYAGTSTGSPLTARLFDASVPVVDNTTLSWLVFPRSNKGDLANPANYVSVDVVFDDGSKLSTKGAVDQHRVPVTAKGQGAGRVLYPDQWNYVSVDLGAVAKGRKVKSIELSADAPAGKAFEGWVDDIRIGVQPAFTSTHPTDYVDTRRGSNANPNFSRGNNFPAVATPHGFNFWTPVTQAGSNWLYQYQENNGDDNRPRIQAFSLSHEPSPWMGERQTFQVMPAQVESGAPALKRETRALSFTHDEETAHPDYYGVHFDNGIRTEITPTDHAAVFRFTFTGKRAQLVFDNLNDKASVTLDPAGRSIQGWSDVKSGLSTGATRLFFYAEFDKPVAESGRLTGEKRDAASAWFGFDTTKKGGKQVTMRIATSLIGVDQAKANLSQEVAANDTFDSVRERARKAWDDRLGRFQVEGASRDEKTILYSNLYRLFLYPNKAYENTGTKDAPKWQYASPFSAATGENTDTHTGARIVDGKPYVNNGLWDTYRTAWPAYTLFTPTEAGEMVDGFVQQYRDGGWIARWTSPGYADLMVGTSSDVAFADAWLKGVRNFDVANFYLSAIRNASTVSTDVKGAGRKGIERSLFNGYTDDGVKEGLSWSTAGYINDFGIANLAEALAKDSAHGGGYKNYADDAAWYRARAVGYANLFEPEVGFFVARDKAGKWRWTAKDFSPIRWGGDYTETNAWNMTFDAPQDGAGLAGLYGGREKLGEKLDAFFSAPGNYDVGDYGGEIHEMLEARDVRMGQYGHSNQPSHHIIWMYDEAGQPWKTQDKQRDAMSRLYVGSEIGQGYPGDEDNGEMSAWWIFGATGFYPLRMGTPEYVIGAPYFPHMTIRLESGATIDIRAPGVSDTNRFVQSLKVNGQPWNKLTLPHELLAKGATLEFTMGPAPSNWGTGADALPASITAEGAKPAPLHDVMKAADLTLDGKKASTLAAAVDNDSGTELALPTGKAVVVDRLAAPATVSMYTITSGASAAAPTGWKLEGSADGKRWQVLDERHDETFPWHRQTRGFAIATPGSYAHYRLTLDGSGPTAVAELELLAK</sequence>
<dbReference type="InterPro" id="IPR041371">
    <property type="entry name" value="GH92_N"/>
</dbReference>
<evidence type="ECO:0000259" key="2">
    <source>
        <dbReference type="Pfam" id="PF17678"/>
    </source>
</evidence>
<keyword evidence="3" id="KW-0378">Hydrolase</keyword>
<dbReference type="PANTHER" id="PTHR12143">
    <property type="entry name" value="PEPTIDE N-GLYCANASE PNGASE -RELATED"/>
    <property type="match status" value="1"/>
</dbReference>
<dbReference type="SUPFAM" id="SSF48208">
    <property type="entry name" value="Six-hairpin glycosidases"/>
    <property type="match status" value="1"/>
</dbReference>
<dbReference type="Gene3D" id="2.70.98.10">
    <property type="match status" value="1"/>
</dbReference>
<keyword evidence="4" id="KW-1185">Reference proteome</keyword>
<evidence type="ECO:0000313" key="3">
    <source>
        <dbReference type="EMBL" id="QDE41653.1"/>
    </source>
</evidence>
<dbReference type="AlphaFoldDB" id="A0A4Y5ZC17"/>
<proteinExistence type="predicted"/>
<dbReference type="Gene3D" id="2.60.120.260">
    <property type="entry name" value="Galactose-binding domain-like"/>
    <property type="match status" value="1"/>
</dbReference>
<dbReference type="InterPro" id="IPR005887">
    <property type="entry name" value="GH92_a_mannosidase_put"/>
</dbReference>
<evidence type="ECO:0000259" key="1">
    <source>
        <dbReference type="Pfam" id="PF07971"/>
    </source>
</evidence>
<dbReference type="EMBL" id="CP041046">
    <property type="protein sequence ID" value="QDE41653.1"/>
    <property type="molecule type" value="Genomic_DNA"/>
</dbReference>
<dbReference type="InterPro" id="IPR012939">
    <property type="entry name" value="Glyco_hydro_92"/>
</dbReference>
<feature type="domain" description="Glycosyl hydrolase family 92 N-terminal" evidence="2">
    <location>
        <begin position="204"/>
        <end position="431"/>
    </location>
</feature>
<feature type="domain" description="Glycosyl hydrolase family 92" evidence="1">
    <location>
        <begin position="437"/>
        <end position="944"/>
    </location>
</feature>
<dbReference type="FunFam" id="3.30.2080.10:FF:000001">
    <property type="entry name" value="Alpha-1,2-mannosidase subfamily"/>
    <property type="match status" value="1"/>
</dbReference>
<dbReference type="Gene3D" id="1.20.1610.10">
    <property type="entry name" value="alpha-1,2-mannosidases domains"/>
    <property type="match status" value="1"/>
</dbReference>
<accession>A0A4Y5ZC17</accession>
<organism evidence="3 4">
    <name type="scientific">Luteibacter pinisoli</name>
    <dbReference type="NCBI Taxonomy" id="2589080"/>
    <lineage>
        <taxon>Bacteria</taxon>
        <taxon>Pseudomonadati</taxon>
        <taxon>Pseudomonadota</taxon>
        <taxon>Gammaproteobacteria</taxon>
        <taxon>Lysobacterales</taxon>
        <taxon>Rhodanobacteraceae</taxon>
        <taxon>Luteibacter</taxon>
    </lineage>
</organism>
<dbReference type="PANTHER" id="PTHR12143:SF43">
    <property type="entry name" value="PUTATIVE-RELATED"/>
    <property type="match status" value="1"/>
</dbReference>
<dbReference type="Pfam" id="PF17678">
    <property type="entry name" value="Glyco_hydro_92N"/>
    <property type="match status" value="1"/>
</dbReference>
<dbReference type="InterPro" id="IPR050883">
    <property type="entry name" value="PNGase"/>
</dbReference>
<dbReference type="GO" id="GO:0000224">
    <property type="term" value="F:peptide-N4-(N-acetyl-beta-glucosaminyl)asparagine amidase activity"/>
    <property type="evidence" value="ECO:0007669"/>
    <property type="project" value="TreeGrafter"/>
</dbReference>
<dbReference type="OrthoDB" id="9804511at2"/>
<protein>
    <submittedName>
        <fullName evidence="3">Glycoside hydrolase family 92 protein</fullName>
    </submittedName>
</protein>
<name>A0A4Y5ZC17_9GAMM</name>
<dbReference type="NCBIfam" id="TIGR01180">
    <property type="entry name" value="aman2_put"/>
    <property type="match status" value="1"/>
</dbReference>
<dbReference type="InterPro" id="IPR008928">
    <property type="entry name" value="6-hairpin_glycosidase_sf"/>
</dbReference>
<dbReference type="Gene3D" id="1.20.1050.60">
    <property type="entry name" value="alpha-1,2-mannosidase"/>
    <property type="match status" value="1"/>
</dbReference>
<dbReference type="Gene3D" id="3.30.2080.10">
    <property type="entry name" value="GH92 mannosidase domain"/>
    <property type="match status" value="1"/>
</dbReference>
<dbReference type="GO" id="GO:0005975">
    <property type="term" value="P:carbohydrate metabolic process"/>
    <property type="evidence" value="ECO:0007669"/>
    <property type="project" value="InterPro"/>
</dbReference>
<dbReference type="GO" id="GO:0005829">
    <property type="term" value="C:cytosol"/>
    <property type="evidence" value="ECO:0007669"/>
    <property type="project" value="TreeGrafter"/>
</dbReference>
<dbReference type="InterPro" id="IPR014718">
    <property type="entry name" value="GH-type_carb-bd"/>
</dbReference>
<dbReference type="GO" id="GO:0030246">
    <property type="term" value="F:carbohydrate binding"/>
    <property type="evidence" value="ECO:0007669"/>
    <property type="project" value="InterPro"/>
</dbReference>
<dbReference type="Pfam" id="PF07971">
    <property type="entry name" value="Glyco_hydro_92"/>
    <property type="match status" value="1"/>
</dbReference>
<dbReference type="RefSeq" id="WP_139985917.1">
    <property type="nucleotide sequence ID" value="NZ_CP041046.1"/>
</dbReference>
<dbReference type="KEGG" id="lpy:FIV34_12505"/>
<dbReference type="GO" id="GO:0006516">
    <property type="term" value="P:glycoprotein catabolic process"/>
    <property type="evidence" value="ECO:0007669"/>
    <property type="project" value="TreeGrafter"/>
</dbReference>
<gene>
    <name evidence="3" type="ORF">FIV34_12505</name>
</gene>
<dbReference type="FunFam" id="1.20.1050.60:FF:000001">
    <property type="entry name" value="Putative alpha-1,2-mannosidase"/>
    <property type="match status" value="1"/>
</dbReference>
<reference evidence="3 4" key="1">
    <citation type="submission" date="2019-06" db="EMBL/GenBank/DDBJ databases">
        <title>A complete genome sequence for Luteibacter pinisoli MAH-14.</title>
        <authorList>
            <person name="Baltrus D.A."/>
        </authorList>
    </citation>
    <scope>NUCLEOTIDE SEQUENCE [LARGE SCALE GENOMIC DNA]</scope>
    <source>
        <strain evidence="3 4">MAH-14</strain>
    </source>
</reference>
<dbReference type="Proteomes" id="UP000316093">
    <property type="component" value="Chromosome"/>
</dbReference>